<dbReference type="Proteomes" id="UP000053780">
    <property type="component" value="Unassembled WGS sequence"/>
</dbReference>
<keyword evidence="6" id="KW-0012">Acyltransferase</keyword>
<evidence type="ECO:0000256" key="4">
    <source>
        <dbReference type="ARBA" id="ARBA00022741"/>
    </source>
</evidence>
<dbReference type="GO" id="GO:0008033">
    <property type="term" value="P:tRNA processing"/>
    <property type="evidence" value="ECO:0007669"/>
    <property type="project" value="UniProtKB-KW"/>
</dbReference>
<evidence type="ECO:0000259" key="8">
    <source>
        <dbReference type="Pfam" id="PF13718"/>
    </source>
</evidence>
<dbReference type="GO" id="GO:0005524">
    <property type="term" value="F:ATP binding"/>
    <property type="evidence" value="ECO:0007669"/>
    <property type="project" value="UniProtKB-KW"/>
</dbReference>
<dbReference type="Gene3D" id="3.40.50.300">
    <property type="entry name" value="P-loop containing nucleotide triphosphate hydrolases"/>
    <property type="match status" value="1"/>
</dbReference>
<evidence type="ECO:0000256" key="3">
    <source>
        <dbReference type="ARBA" id="ARBA00022694"/>
    </source>
</evidence>
<dbReference type="GO" id="GO:0030686">
    <property type="term" value="C:90S preribosome"/>
    <property type="evidence" value="ECO:0007669"/>
    <property type="project" value="TreeGrafter"/>
</dbReference>
<dbReference type="SUPFAM" id="SSF52540">
    <property type="entry name" value="P-loop containing nucleoside triphosphate hydrolases"/>
    <property type="match status" value="1"/>
</dbReference>
<keyword evidence="10" id="KW-1185">Reference proteome</keyword>
<evidence type="ECO:0000313" key="10">
    <source>
        <dbReference type="Proteomes" id="UP000053780"/>
    </source>
</evidence>
<dbReference type="PANTHER" id="PTHR10925">
    <property type="entry name" value="N-ACETYLTRANSFERASE 10"/>
    <property type="match status" value="1"/>
</dbReference>
<protein>
    <submittedName>
        <fullName evidence="9">Uncharacterized protein</fullName>
    </submittedName>
</protein>
<evidence type="ECO:0000256" key="6">
    <source>
        <dbReference type="ARBA" id="ARBA00023315"/>
    </source>
</evidence>
<dbReference type="VEuPathDB" id="MicrosporidiaDB:NAPIS_ORF00462"/>
<dbReference type="OrthoDB" id="10067491at2759"/>
<feature type="domain" description="TcmA/NAT10 helicase" evidence="7">
    <location>
        <begin position="29"/>
        <end position="216"/>
    </location>
</feature>
<evidence type="ECO:0000313" key="9">
    <source>
        <dbReference type="EMBL" id="EQB61965.1"/>
    </source>
</evidence>
<dbReference type="AlphaFoldDB" id="T0MLT5"/>
<keyword evidence="5" id="KW-0067">ATP-binding</keyword>
<evidence type="ECO:0000256" key="5">
    <source>
        <dbReference type="ARBA" id="ARBA00022840"/>
    </source>
</evidence>
<dbReference type="HOGENOM" id="CLU_869034_0_0_1"/>
<dbReference type="InterPro" id="IPR007807">
    <property type="entry name" value="TcmA/NAT10_helicase"/>
</dbReference>
<dbReference type="EMBL" id="KE647057">
    <property type="protein sequence ID" value="EQB61965.1"/>
    <property type="molecule type" value="Genomic_DNA"/>
</dbReference>
<dbReference type="InterPro" id="IPR000182">
    <property type="entry name" value="GNAT_dom"/>
</dbReference>
<evidence type="ECO:0000259" key="7">
    <source>
        <dbReference type="Pfam" id="PF05127"/>
    </source>
</evidence>
<comment type="subcellular location">
    <subcellularLocation>
        <location evidence="1">Nucleus</location>
        <location evidence="1">Nucleolus</location>
    </subcellularLocation>
</comment>
<evidence type="ECO:0000256" key="2">
    <source>
        <dbReference type="ARBA" id="ARBA00022679"/>
    </source>
</evidence>
<accession>T0MLT5</accession>
<dbReference type="GO" id="GO:0005730">
    <property type="term" value="C:nucleolus"/>
    <property type="evidence" value="ECO:0007669"/>
    <property type="project" value="UniProtKB-SubCell"/>
</dbReference>
<dbReference type="PANTHER" id="PTHR10925:SF5">
    <property type="entry name" value="RNA CYTIDINE ACETYLTRANSFERASE"/>
    <property type="match status" value="1"/>
</dbReference>
<keyword evidence="2" id="KW-0808">Transferase</keyword>
<dbReference type="GO" id="GO:1990883">
    <property type="term" value="F:18S rRNA cytidine N-acetyltransferase activity"/>
    <property type="evidence" value="ECO:0007669"/>
    <property type="project" value="TreeGrafter"/>
</dbReference>
<dbReference type="InterPro" id="IPR027417">
    <property type="entry name" value="P-loop_NTPase"/>
</dbReference>
<dbReference type="GO" id="GO:1904812">
    <property type="term" value="P:rRNA acetylation involved in maturation of SSU-rRNA"/>
    <property type="evidence" value="ECO:0007669"/>
    <property type="project" value="TreeGrafter"/>
</dbReference>
<keyword evidence="4" id="KW-0547">Nucleotide-binding</keyword>
<dbReference type="InterPro" id="IPR032672">
    <property type="entry name" value="TmcA/NAT10/Kre33"/>
</dbReference>
<keyword evidence="3" id="KW-0819">tRNA processing</keyword>
<dbReference type="GO" id="GO:0000049">
    <property type="term" value="F:tRNA binding"/>
    <property type="evidence" value="ECO:0007669"/>
    <property type="project" value="TreeGrafter"/>
</dbReference>
<gene>
    <name evidence="9" type="ORF">NAPIS_ORF00462</name>
</gene>
<evidence type="ECO:0000256" key="1">
    <source>
        <dbReference type="ARBA" id="ARBA00004604"/>
    </source>
</evidence>
<reference evidence="9 10" key="1">
    <citation type="journal article" date="2013" name="BMC Genomics">
        <title>Genome sequencing and comparative genomics of honey bee microsporidia, Nosema apis reveal novel insights into host-parasite interactions.</title>
        <authorList>
            <person name="Chen Yp."/>
            <person name="Pettis J.S."/>
            <person name="Zhao Y."/>
            <person name="Liu X."/>
            <person name="Tallon L.J."/>
            <person name="Sadzewicz L.D."/>
            <person name="Li R."/>
            <person name="Zheng H."/>
            <person name="Huang S."/>
            <person name="Zhang X."/>
            <person name="Hamilton M.C."/>
            <person name="Pernal S.F."/>
            <person name="Melathopoulos A.P."/>
            <person name="Yan X."/>
            <person name="Evans J.D."/>
        </authorList>
    </citation>
    <scope>NUCLEOTIDE SEQUENCE [LARGE SCALE GENOMIC DNA]</scope>
    <source>
        <strain evidence="9 10">BRL 01</strain>
    </source>
</reference>
<sequence>MTRTSDQSNVITELFSVLKDRTNRSIYSIQAGRGRGKSVALGLTIAKAIQLKFSSIYISAPALENVKVLFDFLIKGLEAIGYIKYKDYKIIYSFKSKKRLIHRLEILKDTKQSIEYFSPFEELKYHPDMLIVDEAAAIPLPLLKKLLFPNLIIMATTISGYEGTGRAFSLKMIDYIKHKTDSDNPFIYKELYMTNSIRYGNNDPVEKWLNNILLLNVESQKISKCPIPSSCNLFYVDRDLLFSGHSHTEILLKDIFSLFIASHYKNSPNDIQILADSPSHEIFTLLTSINENNQVIPRVLCAIHISFEGKCKNSLSKKEI</sequence>
<dbReference type="Pfam" id="PF13718">
    <property type="entry name" value="GNAT_acetyltr_2"/>
    <property type="match status" value="1"/>
</dbReference>
<dbReference type="Pfam" id="PF05127">
    <property type="entry name" value="NAT10_TcmA_helicase"/>
    <property type="match status" value="1"/>
</dbReference>
<dbReference type="Gene3D" id="3.40.630.30">
    <property type="match status" value="1"/>
</dbReference>
<organism evidence="9 10">
    <name type="scientific">Vairimorpha apis BRL 01</name>
    <dbReference type="NCBI Taxonomy" id="1037528"/>
    <lineage>
        <taxon>Eukaryota</taxon>
        <taxon>Fungi</taxon>
        <taxon>Fungi incertae sedis</taxon>
        <taxon>Microsporidia</taxon>
        <taxon>Nosematidae</taxon>
        <taxon>Vairimorpha</taxon>
    </lineage>
</organism>
<name>T0MLT5_9MICR</name>
<feature type="domain" description="N-acetyltransferase" evidence="8">
    <location>
        <begin position="255"/>
        <end position="316"/>
    </location>
</feature>
<proteinExistence type="predicted"/>